<dbReference type="OrthoDB" id="39584at2157"/>
<dbReference type="Gene3D" id="2.70.98.10">
    <property type="match status" value="1"/>
</dbReference>
<dbReference type="Pfam" id="PF01263">
    <property type="entry name" value="Aldose_epim"/>
    <property type="match status" value="1"/>
</dbReference>
<accession>A0A348B3K5</accession>
<dbReference type="EMBL" id="BMQS01000015">
    <property type="protein sequence ID" value="GGT99581.1"/>
    <property type="molecule type" value="Genomic_DNA"/>
</dbReference>
<dbReference type="GeneID" id="38666662"/>
<evidence type="ECO:0000313" key="1">
    <source>
        <dbReference type="EMBL" id="BBD72757.1"/>
    </source>
</evidence>
<reference evidence="2" key="1">
    <citation type="journal article" date="2014" name="Int. J. Syst. Evol. Microbiol.">
        <title>Complete genome sequence of Corynebacterium casei LMG S-19264T (=DSM 44701T), isolated from a smear-ripened cheese.</title>
        <authorList>
            <consortium name="US DOE Joint Genome Institute (JGI-PGF)"/>
            <person name="Walter F."/>
            <person name="Albersmeier A."/>
            <person name="Kalinowski J."/>
            <person name="Ruckert C."/>
        </authorList>
    </citation>
    <scope>NUCLEOTIDE SEQUENCE</scope>
    <source>
        <strain evidence="2">JCM 31740</strain>
    </source>
</reference>
<dbReference type="AlphaFoldDB" id="A0A348B3K5"/>
<dbReference type="EMBL" id="AP018553">
    <property type="protein sequence ID" value="BBD72757.1"/>
    <property type="molecule type" value="Genomic_DNA"/>
</dbReference>
<dbReference type="GO" id="GO:0030246">
    <property type="term" value="F:carbohydrate binding"/>
    <property type="evidence" value="ECO:0007669"/>
    <property type="project" value="InterPro"/>
</dbReference>
<dbReference type="InterPro" id="IPR014718">
    <property type="entry name" value="GH-type_carb-bd"/>
</dbReference>
<sequence length="269" mass="29661">MPELKKKDSLALIETRGAYLKSLTLAGKQVITPPIDGKPTHGGCAVLFPFANRVKGGLYVFAGKTFRLPTNEEGNAIHGLVLDTEWQIQSHTPSSISLSLRLEHRAYPTVLKTCLTYSLEQDHLDVGLSVINEGDSDGPLVVGFHPYFNVGKEWRLKHSSPLRRLNMVSHFPDGTFQDYDFNSLEEPWKLTFDDCFVGGGTLVLVGRDLKLSISRRNMEFFQLYNGVYALGSVALEPMTGAPDAYNNGIGLTVIRPGEKLSCGFTLSIV</sequence>
<reference evidence="1" key="3">
    <citation type="journal article" date="2019" name="BMC Res. Notes">
        <title>Complete genome sequence of the Sulfodiicoccus acidiphilus strain HS-1T, the first crenarchaeon that lacks polB3, isolated from an acidic hot spring in Ohwaku-dani, Hakone, Japan.</title>
        <authorList>
            <person name="Sakai H.D."/>
            <person name="Kurosawa N."/>
        </authorList>
    </citation>
    <scope>NUCLEOTIDE SEQUENCE</scope>
    <source>
        <strain evidence="1">HS-1</strain>
    </source>
</reference>
<organism evidence="1 3">
    <name type="scientific">Sulfodiicoccus acidiphilus</name>
    <dbReference type="NCBI Taxonomy" id="1670455"/>
    <lineage>
        <taxon>Archaea</taxon>
        <taxon>Thermoproteota</taxon>
        <taxon>Thermoprotei</taxon>
        <taxon>Sulfolobales</taxon>
        <taxon>Sulfolobaceae</taxon>
        <taxon>Sulfodiicoccus</taxon>
    </lineage>
</organism>
<dbReference type="GO" id="GO:0016853">
    <property type="term" value="F:isomerase activity"/>
    <property type="evidence" value="ECO:0007669"/>
    <property type="project" value="InterPro"/>
</dbReference>
<dbReference type="RefSeq" id="WP_126449996.1">
    <property type="nucleotide sequence ID" value="NZ_AP018553.1"/>
</dbReference>
<dbReference type="InterPro" id="IPR008183">
    <property type="entry name" value="Aldose_1/G6P_1-epimerase"/>
</dbReference>
<reference evidence="2" key="4">
    <citation type="submission" date="2020-09" db="EMBL/GenBank/DDBJ databases">
        <authorList>
            <person name="Sun Q."/>
            <person name="Ohkuma M."/>
        </authorList>
    </citation>
    <scope>NUCLEOTIDE SEQUENCE</scope>
    <source>
        <strain evidence="2">JCM 31740</strain>
    </source>
</reference>
<evidence type="ECO:0000313" key="3">
    <source>
        <dbReference type="Proteomes" id="UP000276741"/>
    </source>
</evidence>
<evidence type="ECO:0000313" key="2">
    <source>
        <dbReference type="EMBL" id="GGT99581.1"/>
    </source>
</evidence>
<dbReference type="KEGG" id="sacd:HS1genome_1146"/>
<dbReference type="GO" id="GO:0005975">
    <property type="term" value="P:carbohydrate metabolic process"/>
    <property type="evidence" value="ECO:0007669"/>
    <property type="project" value="InterPro"/>
</dbReference>
<protein>
    <submittedName>
        <fullName evidence="1">Aldose epimerase</fullName>
    </submittedName>
</protein>
<dbReference type="Proteomes" id="UP000276741">
    <property type="component" value="Chromosome"/>
</dbReference>
<proteinExistence type="predicted"/>
<reference evidence="3" key="2">
    <citation type="submission" date="2018-04" db="EMBL/GenBank/DDBJ databases">
        <title>Complete genome sequence of Sulfodiicoccus acidiphilus strain HS-1.</title>
        <authorList>
            <person name="Sakai H.D."/>
            <person name="Kurosawa N."/>
        </authorList>
    </citation>
    <scope>NUCLEOTIDE SEQUENCE [LARGE SCALE GENOMIC DNA]</scope>
    <source>
        <strain evidence="3">HS-1</strain>
    </source>
</reference>
<keyword evidence="3" id="KW-1185">Reference proteome</keyword>
<dbReference type="Proteomes" id="UP000616143">
    <property type="component" value="Unassembled WGS sequence"/>
</dbReference>
<gene>
    <name evidence="2" type="ORF">GCM10007116_16200</name>
    <name evidence="1" type="ORF">HS1genome_1146</name>
</gene>
<dbReference type="InterPro" id="IPR011013">
    <property type="entry name" value="Gal_mutarotase_sf_dom"/>
</dbReference>
<name>A0A348B3K5_9CREN</name>
<dbReference type="SUPFAM" id="SSF74650">
    <property type="entry name" value="Galactose mutarotase-like"/>
    <property type="match status" value="1"/>
</dbReference>